<dbReference type="OrthoDB" id="9770415at2"/>
<keyword evidence="13" id="KW-1185">Reference proteome</keyword>
<dbReference type="FunFam" id="1.20.1560.10:FF:000011">
    <property type="entry name" value="Multidrug ABC transporter ATP-binding protein"/>
    <property type="match status" value="1"/>
</dbReference>
<organism evidence="12 13">
    <name type="scientific">Virgibacillus massiliensis</name>
    <dbReference type="NCBI Taxonomy" id="1462526"/>
    <lineage>
        <taxon>Bacteria</taxon>
        <taxon>Bacillati</taxon>
        <taxon>Bacillota</taxon>
        <taxon>Bacilli</taxon>
        <taxon>Bacillales</taxon>
        <taxon>Bacillaceae</taxon>
        <taxon>Virgibacillus</taxon>
    </lineage>
</organism>
<dbReference type="GO" id="GO:0005886">
    <property type="term" value="C:plasma membrane"/>
    <property type="evidence" value="ECO:0007669"/>
    <property type="project" value="UniProtKB-SubCell"/>
</dbReference>
<evidence type="ECO:0000259" key="10">
    <source>
        <dbReference type="PROSITE" id="PS50893"/>
    </source>
</evidence>
<feature type="transmembrane region" description="Helical" evidence="9">
    <location>
        <begin position="127"/>
        <end position="151"/>
    </location>
</feature>
<evidence type="ECO:0000256" key="9">
    <source>
        <dbReference type="SAM" id="Phobius"/>
    </source>
</evidence>
<feature type="transmembrane region" description="Helical" evidence="9">
    <location>
        <begin position="56"/>
        <end position="89"/>
    </location>
</feature>
<dbReference type="InterPro" id="IPR036640">
    <property type="entry name" value="ABC1_TM_sf"/>
</dbReference>
<evidence type="ECO:0000256" key="1">
    <source>
        <dbReference type="ARBA" id="ARBA00004651"/>
    </source>
</evidence>
<keyword evidence="5" id="KW-0547">Nucleotide-binding</keyword>
<evidence type="ECO:0000313" key="13">
    <source>
        <dbReference type="Proteomes" id="UP000028875"/>
    </source>
</evidence>
<dbReference type="SUPFAM" id="SSF52540">
    <property type="entry name" value="P-loop containing nucleoside triphosphate hydrolases"/>
    <property type="match status" value="1"/>
</dbReference>
<gene>
    <name evidence="12" type="primary">yheI</name>
    <name evidence="12" type="ORF">BN990_03093</name>
</gene>
<keyword evidence="2" id="KW-0813">Transport</keyword>
<keyword evidence="7 9" id="KW-1133">Transmembrane helix</keyword>
<keyword evidence="4 9" id="KW-0812">Transmembrane</keyword>
<dbReference type="InterPro" id="IPR011527">
    <property type="entry name" value="ABC1_TM_dom"/>
</dbReference>
<dbReference type="CDD" id="cd18541">
    <property type="entry name" value="ABC_6TM_TmrB_like"/>
    <property type="match status" value="1"/>
</dbReference>
<keyword evidence="8 9" id="KW-0472">Membrane</keyword>
<dbReference type="GO" id="GO:0015421">
    <property type="term" value="F:ABC-type oligopeptide transporter activity"/>
    <property type="evidence" value="ECO:0007669"/>
    <property type="project" value="TreeGrafter"/>
</dbReference>
<name>A0A024QEX1_9BACI</name>
<dbReference type="FunFam" id="3.40.50.300:FF:000221">
    <property type="entry name" value="Multidrug ABC transporter ATP-binding protein"/>
    <property type="match status" value="1"/>
</dbReference>
<dbReference type="RefSeq" id="WP_038245673.1">
    <property type="nucleotide sequence ID" value="NZ_BNER01000006.1"/>
</dbReference>
<dbReference type="Pfam" id="PF00005">
    <property type="entry name" value="ABC_tran"/>
    <property type="match status" value="1"/>
</dbReference>
<comment type="subcellular location">
    <subcellularLocation>
        <location evidence="1">Cell membrane</location>
        <topology evidence="1">Multi-pass membrane protein</topology>
    </subcellularLocation>
</comment>
<evidence type="ECO:0000256" key="5">
    <source>
        <dbReference type="ARBA" id="ARBA00022741"/>
    </source>
</evidence>
<dbReference type="PANTHER" id="PTHR43394">
    <property type="entry name" value="ATP-DEPENDENT PERMEASE MDL1, MITOCHONDRIAL"/>
    <property type="match status" value="1"/>
</dbReference>
<dbReference type="GO" id="GO:0005524">
    <property type="term" value="F:ATP binding"/>
    <property type="evidence" value="ECO:0007669"/>
    <property type="project" value="UniProtKB-KW"/>
</dbReference>
<dbReference type="AlphaFoldDB" id="A0A024QEX1"/>
<dbReference type="SUPFAM" id="SSF90123">
    <property type="entry name" value="ABC transporter transmembrane region"/>
    <property type="match status" value="1"/>
</dbReference>
<dbReference type="Gene3D" id="1.20.1560.10">
    <property type="entry name" value="ABC transporter type 1, transmembrane domain"/>
    <property type="match status" value="1"/>
</dbReference>
<feature type="domain" description="ABC transporter" evidence="10">
    <location>
        <begin position="337"/>
        <end position="572"/>
    </location>
</feature>
<dbReference type="InterPro" id="IPR027417">
    <property type="entry name" value="P-loop_NTPase"/>
</dbReference>
<proteinExistence type="predicted"/>
<evidence type="ECO:0000256" key="7">
    <source>
        <dbReference type="ARBA" id="ARBA00022989"/>
    </source>
</evidence>
<feature type="transmembrane region" description="Helical" evidence="9">
    <location>
        <begin position="281"/>
        <end position="302"/>
    </location>
</feature>
<evidence type="ECO:0000256" key="3">
    <source>
        <dbReference type="ARBA" id="ARBA00022475"/>
    </source>
</evidence>
<feature type="transmembrane region" description="Helical" evidence="9">
    <location>
        <begin position="19"/>
        <end position="36"/>
    </location>
</feature>
<evidence type="ECO:0000259" key="11">
    <source>
        <dbReference type="PROSITE" id="PS50929"/>
    </source>
</evidence>
<sequence>MFEVFIKLTWFFKHYWKRYLFAILALIIASAIGLIPPKLAGYTIDHIQFETLTSQLLMAIIVGYLVLIIVHYAISYLWDYTLFSGAVILERWMRSKLMDHFLRMTPTFFGKYRTGDLMARSTNDLKAISLTAGFGVLTLVDSSIFMLMIVAIMGFTISWKLTLAALIPLPIMAIVMNKYGSAIHNRFTKAQAAFGEMNNDVLESIRGVRVIRAFVQEKQDAKRFHAMTMDVYEKNIEVAKIDALFEPTMKILVGLSYTIGLGYGAFLVFDNILTLGDLVTFNVYLGMLIWPMFAVGELINILQRGNASLDRISHTLDYQSDIQQPAHPIHVPDVMTVQYNSVSFAYPSTESKQLKNISLTINKGQTIGIVGKTGAGKTTLFKLLLRQYAGVEGRITISDKNIEDLSLETIRSWIGYVPQDQVMFSKSIRENIQFGKEAATDQEIYRVMELAHFLNDMKQLPNGLDTQVGESGVTLSGGQKQRVALARAFIKDPEILILDDSLSAVDGKTEAKIIEHLRQERQNKTTLIAAHRLSAVTHADHIIVLEDGKIIEEGTHDQLNLNNGWYQKQYQQQQLADKEVTNSCQQRKG</sequence>
<evidence type="ECO:0000256" key="4">
    <source>
        <dbReference type="ARBA" id="ARBA00022692"/>
    </source>
</evidence>
<dbReference type="PANTHER" id="PTHR43394:SF1">
    <property type="entry name" value="ATP-BINDING CASSETTE SUB-FAMILY B MEMBER 10, MITOCHONDRIAL"/>
    <property type="match status" value="1"/>
</dbReference>
<dbReference type="EMBL" id="CCDP010000002">
    <property type="protein sequence ID" value="CDQ40765.1"/>
    <property type="molecule type" value="Genomic_DNA"/>
</dbReference>
<dbReference type="PROSITE" id="PS50893">
    <property type="entry name" value="ABC_TRANSPORTER_2"/>
    <property type="match status" value="1"/>
</dbReference>
<reference evidence="13" key="2">
    <citation type="submission" date="2014-05" db="EMBL/GenBank/DDBJ databases">
        <title>Draft genome sequence of Virgibacillus massiliensis Vm-5.</title>
        <authorList>
            <person name="Khelaifia S."/>
            <person name="Croce O."/>
            <person name="Lagier J.C."/>
            <person name="Raoult D."/>
        </authorList>
    </citation>
    <scope>NUCLEOTIDE SEQUENCE [LARGE SCALE GENOMIC DNA]</scope>
    <source>
        <strain evidence="13">Vm-5</strain>
    </source>
</reference>
<dbReference type="InterPro" id="IPR039421">
    <property type="entry name" value="Type_1_exporter"/>
</dbReference>
<accession>A0A024QEX1</accession>
<dbReference type="Gene3D" id="3.40.50.300">
    <property type="entry name" value="P-loop containing nucleotide triphosphate hydrolases"/>
    <property type="match status" value="1"/>
</dbReference>
<dbReference type="STRING" id="1462526.BN990_03093"/>
<dbReference type="eggNOG" id="COG1132">
    <property type="taxonomic scope" value="Bacteria"/>
</dbReference>
<comment type="caution">
    <text evidence="12">The sequence shown here is derived from an EMBL/GenBank/DDBJ whole genome shotgun (WGS) entry which is preliminary data.</text>
</comment>
<evidence type="ECO:0000256" key="2">
    <source>
        <dbReference type="ARBA" id="ARBA00022448"/>
    </source>
</evidence>
<keyword evidence="6 12" id="KW-0067">ATP-binding</keyword>
<dbReference type="PROSITE" id="PS50929">
    <property type="entry name" value="ABC_TM1F"/>
    <property type="match status" value="1"/>
</dbReference>
<dbReference type="InterPro" id="IPR003593">
    <property type="entry name" value="AAA+_ATPase"/>
</dbReference>
<dbReference type="InterPro" id="IPR017871">
    <property type="entry name" value="ABC_transporter-like_CS"/>
</dbReference>
<reference evidence="12 13" key="1">
    <citation type="submission" date="2014-03" db="EMBL/GenBank/DDBJ databases">
        <authorList>
            <person name="Urmite Genomes U."/>
        </authorList>
    </citation>
    <scope>NUCLEOTIDE SEQUENCE [LARGE SCALE GENOMIC DNA]</scope>
    <source>
        <strain evidence="12 13">Vm-5</strain>
    </source>
</reference>
<dbReference type="PROSITE" id="PS00211">
    <property type="entry name" value="ABC_TRANSPORTER_1"/>
    <property type="match status" value="1"/>
</dbReference>
<feature type="transmembrane region" description="Helical" evidence="9">
    <location>
        <begin position="251"/>
        <end position="269"/>
    </location>
</feature>
<evidence type="ECO:0000313" key="12">
    <source>
        <dbReference type="EMBL" id="CDQ40765.1"/>
    </source>
</evidence>
<evidence type="ECO:0000256" key="8">
    <source>
        <dbReference type="ARBA" id="ARBA00023136"/>
    </source>
</evidence>
<evidence type="ECO:0000256" key="6">
    <source>
        <dbReference type="ARBA" id="ARBA00022840"/>
    </source>
</evidence>
<dbReference type="SMART" id="SM00382">
    <property type="entry name" value="AAA"/>
    <property type="match status" value="1"/>
</dbReference>
<dbReference type="InterPro" id="IPR003439">
    <property type="entry name" value="ABC_transporter-like_ATP-bd"/>
</dbReference>
<dbReference type="GO" id="GO:0016887">
    <property type="term" value="F:ATP hydrolysis activity"/>
    <property type="evidence" value="ECO:0007669"/>
    <property type="project" value="InterPro"/>
</dbReference>
<dbReference type="Pfam" id="PF00664">
    <property type="entry name" value="ABC_membrane"/>
    <property type="match status" value="1"/>
</dbReference>
<feature type="transmembrane region" description="Helical" evidence="9">
    <location>
        <begin position="157"/>
        <end position="176"/>
    </location>
</feature>
<protein>
    <submittedName>
        <fullName evidence="12">Putative multidrug resistance ABC transporter ATP-binding/permease protein YheI</fullName>
    </submittedName>
</protein>
<feature type="domain" description="ABC transmembrane type-1" evidence="11">
    <location>
        <begin position="20"/>
        <end position="304"/>
    </location>
</feature>
<dbReference type="Proteomes" id="UP000028875">
    <property type="component" value="Unassembled WGS sequence"/>
</dbReference>
<keyword evidence="3" id="KW-1003">Cell membrane</keyword>